<dbReference type="Pfam" id="PF03480">
    <property type="entry name" value="DctP"/>
    <property type="match status" value="1"/>
</dbReference>
<dbReference type="AlphaFoldDB" id="A0A644WG20"/>
<evidence type="ECO:0000256" key="1">
    <source>
        <dbReference type="ARBA" id="ARBA00009023"/>
    </source>
</evidence>
<dbReference type="InterPro" id="IPR038404">
    <property type="entry name" value="TRAP_DctP_sf"/>
</dbReference>
<dbReference type="Gene3D" id="3.40.190.170">
    <property type="entry name" value="Bacterial extracellular solute-binding protein, family 7"/>
    <property type="match status" value="1"/>
</dbReference>
<dbReference type="GO" id="GO:0055085">
    <property type="term" value="P:transmembrane transport"/>
    <property type="evidence" value="ECO:0007669"/>
    <property type="project" value="InterPro"/>
</dbReference>
<dbReference type="PANTHER" id="PTHR33376">
    <property type="match status" value="1"/>
</dbReference>
<reference evidence="4" key="1">
    <citation type="submission" date="2019-08" db="EMBL/GenBank/DDBJ databases">
        <authorList>
            <person name="Kucharzyk K."/>
            <person name="Murdoch R.W."/>
            <person name="Higgins S."/>
            <person name="Loffler F."/>
        </authorList>
    </citation>
    <scope>NUCLEOTIDE SEQUENCE</scope>
</reference>
<organism evidence="4">
    <name type="scientific">bioreactor metagenome</name>
    <dbReference type="NCBI Taxonomy" id="1076179"/>
    <lineage>
        <taxon>unclassified sequences</taxon>
        <taxon>metagenomes</taxon>
        <taxon>ecological metagenomes</taxon>
    </lineage>
</organism>
<dbReference type="PANTHER" id="PTHR33376:SF7">
    <property type="entry name" value="C4-DICARBOXYLATE-BINDING PROTEIN DCTB"/>
    <property type="match status" value="1"/>
</dbReference>
<keyword evidence="3" id="KW-0732">Signal</keyword>
<comment type="similarity">
    <text evidence="1">Belongs to the bacterial solute-binding protein 7 family.</text>
</comment>
<evidence type="ECO:0000256" key="3">
    <source>
        <dbReference type="ARBA" id="ARBA00022729"/>
    </source>
</evidence>
<evidence type="ECO:0000313" key="4">
    <source>
        <dbReference type="EMBL" id="MPM02507.1"/>
    </source>
</evidence>
<evidence type="ECO:0000256" key="2">
    <source>
        <dbReference type="ARBA" id="ARBA00022448"/>
    </source>
</evidence>
<dbReference type="NCBIfam" id="NF037995">
    <property type="entry name" value="TRAP_S1"/>
    <property type="match status" value="1"/>
</dbReference>
<sequence length="326" mass="36828">MRRRLLLGALVLLFAFMAVSAAFAAPKVIKIGHTGTKDHHYQMYLETWAEKVSAATDNRYTFEIYPSDLYGKPNQLIEGAQLGTTDMVLATGSLLTSYNPKIGVLSLPFIFKDSQEAHDILNGPVGKEFEEGLAKRNLIILGWWENGMRHLFPPKPVNRIEDLKGLKLRVINSAEMIDTINAFGASAVPMAFNDVYSAWQLGTIDGCEGTTTHMLTQKYFELTKSSALLWYMHVSNPLVASKRLWDSIPDADKAVFLDEAKKMSAFSFDFQRQMDEKEIKQCEELGVVFTRPDREPFVKAVAPVYEKFRPKYGDMIDKIQAITQKK</sequence>
<dbReference type="PIRSF" id="PIRSF006470">
    <property type="entry name" value="DctB"/>
    <property type="match status" value="1"/>
</dbReference>
<dbReference type="InterPro" id="IPR018389">
    <property type="entry name" value="DctP_fam"/>
</dbReference>
<dbReference type="GO" id="GO:0030288">
    <property type="term" value="C:outer membrane-bounded periplasmic space"/>
    <property type="evidence" value="ECO:0007669"/>
    <property type="project" value="InterPro"/>
</dbReference>
<dbReference type="EMBL" id="VSSQ01000874">
    <property type="protein sequence ID" value="MPM02507.1"/>
    <property type="molecule type" value="Genomic_DNA"/>
</dbReference>
<dbReference type="InterPro" id="IPR004682">
    <property type="entry name" value="TRAP_DctP"/>
</dbReference>
<proteinExistence type="inferred from homology"/>
<dbReference type="CDD" id="cd13603">
    <property type="entry name" value="PBP2_TRAP_Siap_TeaA_like"/>
    <property type="match status" value="1"/>
</dbReference>
<name>A0A644WG20_9ZZZZ</name>
<accession>A0A644WG20</accession>
<dbReference type="NCBIfam" id="TIGR00787">
    <property type="entry name" value="dctP"/>
    <property type="match status" value="1"/>
</dbReference>
<comment type="caution">
    <text evidence="4">The sequence shown here is derived from an EMBL/GenBank/DDBJ whole genome shotgun (WGS) entry which is preliminary data.</text>
</comment>
<gene>
    <name evidence="4" type="ORF">SDC9_48756</name>
</gene>
<keyword evidence="2" id="KW-0813">Transport</keyword>
<protein>
    <submittedName>
        <fullName evidence="4">Solute-binding protein</fullName>
    </submittedName>
</protein>